<keyword evidence="4" id="KW-1185">Reference proteome</keyword>
<dbReference type="OrthoDB" id="9797014at2"/>
<dbReference type="Gene3D" id="3.30.70.1060">
    <property type="entry name" value="Dimeric alpha+beta barrel"/>
    <property type="match status" value="1"/>
</dbReference>
<dbReference type="STRING" id="563176.SAMN04488090_4285"/>
<dbReference type="InterPro" id="IPR051807">
    <property type="entry name" value="Sec-metab_biosynth-assoc"/>
</dbReference>
<dbReference type="InterPro" id="IPR011008">
    <property type="entry name" value="Dimeric_a/b-barrel"/>
</dbReference>
<dbReference type="Proteomes" id="UP000198901">
    <property type="component" value="Unassembled WGS sequence"/>
</dbReference>
<dbReference type="PANTHER" id="PTHR33606:SF3">
    <property type="entry name" value="PROTEIN YCII"/>
    <property type="match status" value="1"/>
</dbReference>
<dbReference type="PANTHER" id="PTHR33606">
    <property type="entry name" value="PROTEIN YCII"/>
    <property type="match status" value="1"/>
</dbReference>
<sequence length="93" mass="10378">MQFHLQAYDHPDAAERRAATRPAHLARARELKAAGHFLIGGALLSDDGRMIGSVMIMDFPDEATLRAWLTTEPYVTGGVWDEIKIQLFRVADV</sequence>
<protein>
    <recommendedName>
        <fullName evidence="2">YCII-related domain-containing protein</fullName>
    </recommendedName>
</protein>
<evidence type="ECO:0000313" key="4">
    <source>
        <dbReference type="Proteomes" id="UP000198901"/>
    </source>
</evidence>
<proteinExistence type="inferred from homology"/>
<dbReference type="SUPFAM" id="SSF54909">
    <property type="entry name" value="Dimeric alpha+beta barrel"/>
    <property type="match status" value="1"/>
</dbReference>
<dbReference type="Pfam" id="PF03795">
    <property type="entry name" value="YCII"/>
    <property type="match status" value="1"/>
</dbReference>
<comment type="similarity">
    <text evidence="1">Belongs to the YciI family.</text>
</comment>
<accession>A0A1G9W8U1</accession>
<evidence type="ECO:0000256" key="1">
    <source>
        <dbReference type="ARBA" id="ARBA00007689"/>
    </source>
</evidence>
<gene>
    <name evidence="3" type="ORF">SAMN04488090_4285</name>
</gene>
<evidence type="ECO:0000313" key="3">
    <source>
        <dbReference type="EMBL" id="SDM80703.1"/>
    </source>
</evidence>
<dbReference type="EMBL" id="FNGS01000009">
    <property type="protein sequence ID" value="SDM80703.1"/>
    <property type="molecule type" value="Genomic_DNA"/>
</dbReference>
<dbReference type="InterPro" id="IPR005545">
    <property type="entry name" value="YCII"/>
</dbReference>
<organism evidence="3 4">
    <name type="scientific">Siphonobacter aquaeclarae</name>
    <dbReference type="NCBI Taxonomy" id="563176"/>
    <lineage>
        <taxon>Bacteria</taxon>
        <taxon>Pseudomonadati</taxon>
        <taxon>Bacteroidota</taxon>
        <taxon>Cytophagia</taxon>
        <taxon>Cytophagales</taxon>
        <taxon>Cytophagaceae</taxon>
        <taxon>Siphonobacter</taxon>
    </lineage>
</organism>
<name>A0A1G9W8U1_9BACT</name>
<dbReference type="AlphaFoldDB" id="A0A1G9W8U1"/>
<feature type="domain" description="YCII-related" evidence="2">
    <location>
        <begin position="1"/>
        <end position="88"/>
    </location>
</feature>
<evidence type="ECO:0000259" key="2">
    <source>
        <dbReference type="Pfam" id="PF03795"/>
    </source>
</evidence>
<reference evidence="3 4" key="1">
    <citation type="submission" date="2016-10" db="EMBL/GenBank/DDBJ databases">
        <authorList>
            <person name="de Groot N.N."/>
        </authorList>
    </citation>
    <scope>NUCLEOTIDE SEQUENCE [LARGE SCALE GENOMIC DNA]</scope>
    <source>
        <strain evidence="3 4">DSM 21668</strain>
    </source>
</reference>
<dbReference type="RefSeq" id="WP_093207722.1">
    <property type="nucleotide sequence ID" value="NZ_FNGS01000009.1"/>
</dbReference>